<dbReference type="CDD" id="cd02440">
    <property type="entry name" value="AdoMet_MTases"/>
    <property type="match status" value="1"/>
</dbReference>
<evidence type="ECO:0000256" key="3">
    <source>
        <dbReference type="ARBA" id="ARBA00022691"/>
    </source>
</evidence>
<reference evidence="6" key="1">
    <citation type="submission" date="2016-10" db="EMBL/GenBank/DDBJ databases">
        <authorList>
            <person name="Varghese N."/>
            <person name="Submissions S."/>
        </authorList>
    </citation>
    <scope>NUCLEOTIDE SEQUENCE [LARGE SCALE GENOMIC DNA]</scope>
    <source>
        <strain evidence="6">IBRC-M 10403</strain>
    </source>
</reference>
<feature type="domain" description="Ribosomal RNA adenine methylase transferase N-terminal" evidence="4">
    <location>
        <begin position="24"/>
        <end position="181"/>
    </location>
</feature>
<dbReference type="Gene3D" id="3.40.50.150">
    <property type="entry name" value="Vaccinia Virus protein VP39"/>
    <property type="match status" value="1"/>
</dbReference>
<dbReference type="AlphaFoldDB" id="A0A1G6S2J9"/>
<keyword evidence="1 5" id="KW-0489">Methyltransferase</keyword>
<dbReference type="GO" id="GO:0000179">
    <property type="term" value="F:rRNA (adenine-N6,N6-)-dimethyltransferase activity"/>
    <property type="evidence" value="ECO:0007669"/>
    <property type="project" value="InterPro"/>
</dbReference>
<protein>
    <submittedName>
        <fullName evidence="5">Phospholipid N-methyltransferase</fullName>
    </submittedName>
</protein>
<keyword evidence="3" id="KW-0949">S-adenosyl-L-methionine</keyword>
<dbReference type="SMART" id="SM00650">
    <property type="entry name" value="rADc"/>
    <property type="match status" value="1"/>
</dbReference>
<dbReference type="RefSeq" id="WP_175482869.1">
    <property type="nucleotide sequence ID" value="NZ_FMZZ01000007.1"/>
</dbReference>
<evidence type="ECO:0000256" key="2">
    <source>
        <dbReference type="ARBA" id="ARBA00022679"/>
    </source>
</evidence>
<dbReference type="STRING" id="1271860.SAMN05216174_107190"/>
<proteinExistence type="predicted"/>
<dbReference type="EMBL" id="FMZZ01000007">
    <property type="protein sequence ID" value="SDD11142.1"/>
    <property type="molecule type" value="Genomic_DNA"/>
</dbReference>
<evidence type="ECO:0000256" key="1">
    <source>
        <dbReference type="ARBA" id="ARBA00022603"/>
    </source>
</evidence>
<name>A0A1G6S2J9_9PSEU</name>
<dbReference type="InterPro" id="IPR041698">
    <property type="entry name" value="Methyltransf_25"/>
</dbReference>
<dbReference type="InterPro" id="IPR020598">
    <property type="entry name" value="rRNA_Ade_methylase_Trfase_N"/>
</dbReference>
<keyword evidence="6" id="KW-1185">Reference proteome</keyword>
<evidence type="ECO:0000313" key="5">
    <source>
        <dbReference type="EMBL" id="SDD11142.1"/>
    </source>
</evidence>
<evidence type="ECO:0000313" key="6">
    <source>
        <dbReference type="Proteomes" id="UP000199501"/>
    </source>
</evidence>
<keyword evidence="2 5" id="KW-0808">Transferase</keyword>
<evidence type="ECO:0000259" key="4">
    <source>
        <dbReference type="SMART" id="SM00650"/>
    </source>
</evidence>
<accession>A0A1G6S2J9</accession>
<organism evidence="5 6">
    <name type="scientific">Actinokineospora iranica</name>
    <dbReference type="NCBI Taxonomy" id="1271860"/>
    <lineage>
        <taxon>Bacteria</taxon>
        <taxon>Bacillati</taxon>
        <taxon>Actinomycetota</taxon>
        <taxon>Actinomycetes</taxon>
        <taxon>Pseudonocardiales</taxon>
        <taxon>Pseudonocardiaceae</taxon>
        <taxon>Actinokineospora</taxon>
    </lineage>
</organism>
<dbReference type="Proteomes" id="UP000199501">
    <property type="component" value="Unassembled WGS sequence"/>
</dbReference>
<dbReference type="Pfam" id="PF13649">
    <property type="entry name" value="Methyltransf_25"/>
    <property type="match status" value="1"/>
</dbReference>
<gene>
    <name evidence="5" type="ORF">SAMN05216174_107190</name>
</gene>
<dbReference type="SUPFAM" id="SSF53335">
    <property type="entry name" value="S-adenosyl-L-methionine-dependent methyltransferases"/>
    <property type="match status" value="1"/>
</dbReference>
<dbReference type="InterPro" id="IPR029063">
    <property type="entry name" value="SAM-dependent_MTases_sf"/>
</dbReference>
<sequence length="197" mass="21566">MVFLLEFLRNPRRTGALVPSSPWSVRSLLDEADVAGARTVVELGAGTGAITDALLRRVVPDGRLLAMEVNPVFAARLRRRFDAGRVEVVCGSAARLGPALAERGLSAVDRVVSALPWTTMPDRQQEEILDAVTAALAEDGRFSTLMCRHRLASPGARRFLRLLNSRFGQVRRGSTVWAEFPPMFAYHCAAPARDRQG</sequence>